<feature type="transmembrane region" description="Helical" evidence="1">
    <location>
        <begin position="12"/>
        <end position="33"/>
    </location>
</feature>
<keyword evidence="1" id="KW-1133">Transmembrane helix</keyword>
<reference evidence="2 3" key="1">
    <citation type="journal article" date="2007" name="Nature">
        <title>Evolution of genes and genomes on the Drosophila phylogeny.</title>
        <authorList>
            <consortium name="Drosophila 12 Genomes Consortium"/>
            <person name="Clark A.G."/>
            <person name="Eisen M.B."/>
            <person name="Smith D.R."/>
            <person name="Bergman C.M."/>
            <person name="Oliver B."/>
            <person name="Markow T.A."/>
            <person name="Kaufman T.C."/>
            <person name="Kellis M."/>
            <person name="Gelbart W."/>
            <person name="Iyer V.N."/>
            <person name="Pollard D.A."/>
            <person name="Sackton T.B."/>
            <person name="Larracuente A.M."/>
            <person name="Singh N.D."/>
            <person name="Abad J.P."/>
            <person name="Abt D.N."/>
            <person name="Adryan B."/>
            <person name="Aguade M."/>
            <person name="Akashi H."/>
            <person name="Anderson W.W."/>
            <person name="Aquadro C.F."/>
            <person name="Ardell D.H."/>
            <person name="Arguello R."/>
            <person name="Artieri C.G."/>
            <person name="Barbash D.A."/>
            <person name="Barker D."/>
            <person name="Barsanti P."/>
            <person name="Batterham P."/>
            <person name="Batzoglou S."/>
            <person name="Begun D."/>
            <person name="Bhutkar A."/>
            <person name="Blanco E."/>
            <person name="Bosak S.A."/>
            <person name="Bradley R.K."/>
            <person name="Brand A.D."/>
            <person name="Brent M.R."/>
            <person name="Brooks A.N."/>
            <person name="Brown R.H."/>
            <person name="Butlin R.K."/>
            <person name="Caggese C."/>
            <person name="Calvi B.R."/>
            <person name="Bernardo de Carvalho A."/>
            <person name="Caspi A."/>
            <person name="Castrezana S."/>
            <person name="Celniker S.E."/>
            <person name="Chang J.L."/>
            <person name="Chapple C."/>
            <person name="Chatterji S."/>
            <person name="Chinwalla A."/>
            <person name="Civetta A."/>
            <person name="Clifton S.W."/>
            <person name="Comeron J.M."/>
            <person name="Costello J.C."/>
            <person name="Coyne J.A."/>
            <person name="Daub J."/>
            <person name="David R.G."/>
            <person name="Delcher A.L."/>
            <person name="Delehaunty K."/>
            <person name="Do C.B."/>
            <person name="Ebling H."/>
            <person name="Edwards K."/>
            <person name="Eickbush T."/>
            <person name="Evans J.D."/>
            <person name="Filipski A."/>
            <person name="Findeiss S."/>
            <person name="Freyhult E."/>
            <person name="Fulton L."/>
            <person name="Fulton R."/>
            <person name="Garcia A.C."/>
            <person name="Gardiner A."/>
            <person name="Garfield D.A."/>
            <person name="Garvin B.E."/>
            <person name="Gibson G."/>
            <person name="Gilbert D."/>
            <person name="Gnerre S."/>
            <person name="Godfrey J."/>
            <person name="Good R."/>
            <person name="Gotea V."/>
            <person name="Gravely B."/>
            <person name="Greenberg A.J."/>
            <person name="Griffiths-Jones S."/>
            <person name="Gross S."/>
            <person name="Guigo R."/>
            <person name="Gustafson E.A."/>
            <person name="Haerty W."/>
            <person name="Hahn M.W."/>
            <person name="Halligan D.L."/>
            <person name="Halpern A.L."/>
            <person name="Halter G.M."/>
            <person name="Han M.V."/>
            <person name="Heger A."/>
            <person name="Hillier L."/>
            <person name="Hinrichs A.S."/>
            <person name="Holmes I."/>
            <person name="Hoskins R.A."/>
            <person name="Hubisz M.J."/>
            <person name="Hultmark D."/>
            <person name="Huntley M.A."/>
            <person name="Jaffe D.B."/>
            <person name="Jagadeeshan S."/>
            <person name="Jeck W.R."/>
            <person name="Johnson J."/>
            <person name="Jones C.D."/>
            <person name="Jordan W.C."/>
            <person name="Karpen G.H."/>
            <person name="Kataoka E."/>
            <person name="Keightley P.D."/>
            <person name="Kheradpour P."/>
            <person name="Kirkness E.F."/>
            <person name="Koerich L.B."/>
            <person name="Kristiansen K."/>
            <person name="Kudrna D."/>
            <person name="Kulathinal R.J."/>
            <person name="Kumar S."/>
            <person name="Kwok R."/>
            <person name="Lander E."/>
            <person name="Langley C.H."/>
            <person name="Lapoint R."/>
            <person name="Lazzaro B.P."/>
            <person name="Lee S.J."/>
            <person name="Levesque L."/>
            <person name="Li R."/>
            <person name="Lin C.F."/>
            <person name="Lin M.F."/>
            <person name="Lindblad-Toh K."/>
            <person name="Llopart A."/>
            <person name="Long M."/>
            <person name="Low L."/>
            <person name="Lozovsky E."/>
            <person name="Lu J."/>
            <person name="Luo M."/>
            <person name="Machado C.A."/>
            <person name="Makalowski W."/>
            <person name="Marzo M."/>
            <person name="Matsuda M."/>
            <person name="Matzkin L."/>
            <person name="McAllister B."/>
            <person name="McBride C.S."/>
            <person name="McKernan B."/>
            <person name="McKernan K."/>
            <person name="Mendez-Lago M."/>
            <person name="Minx P."/>
            <person name="Mollenhauer M.U."/>
            <person name="Montooth K."/>
            <person name="Mount S.M."/>
            <person name="Mu X."/>
            <person name="Myers E."/>
            <person name="Negre B."/>
            <person name="Newfeld S."/>
            <person name="Nielsen R."/>
            <person name="Noor M.A."/>
            <person name="O'Grady P."/>
            <person name="Pachter L."/>
            <person name="Papaceit M."/>
            <person name="Parisi M.J."/>
            <person name="Parisi M."/>
            <person name="Parts L."/>
            <person name="Pedersen J.S."/>
            <person name="Pesole G."/>
            <person name="Phillippy A.M."/>
            <person name="Ponting C.P."/>
            <person name="Pop M."/>
            <person name="Porcelli D."/>
            <person name="Powell J.R."/>
            <person name="Prohaska S."/>
            <person name="Pruitt K."/>
            <person name="Puig M."/>
            <person name="Quesneville H."/>
            <person name="Ram K.R."/>
            <person name="Rand D."/>
            <person name="Rasmussen M.D."/>
            <person name="Reed L.K."/>
            <person name="Reenan R."/>
            <person name="Reily A."/>
            <person name="Remington K.A."/>
            <person name="Rieger T.T."/>
            <person name="Ritchie M.G."/>
            <person name="Robin C."/>
            <person name="Rogers Y.H."/>
            <person name="Rohde C."/>
            <person name="Rozas J."/>
            <person name="Rubenfield M.J."/>
            <person name="Ruiz A."/>
            <person name="Russo S."/>
            <person name="Salzberg S.L."/>
            <person name="Sanchez-Gracia A."/>
            <person name="Saranga D.J."/>
            <person name="Sato H."/>
            <person name="Schaeffer S.W."/>
            <person name="Schatz M.C."/>
            <person name="Schlenke T."/>
            <person name="Schwartz R."/>
            <person name="Segarra C."/>
            <person name="Singh R.S."/>
            <person name="Sirot L."/>
            <person name="Sirota M."/>
            <person name="Sisneros N.B."/>
            <person name="Smith C.D."/>
            <person name="Smith T.F."/>
            <person name="Spieth J."/>
            <person name="Stage D.E."/>
            <person name="Stark A."/>
            <person name="Stephan W."/>
            <person name="Strausberg R.L."/>
            <person name="Strempel S."/>
            <person name="Sturgill D."/>
            <person name="Sutton G."/>
            <person name="Sutton G.G."/>
            <person name="Tao W."/>
            <person name="Teichmann S."/>
            <person name="Tobari Y.N."/>
            <person name="Tomimura Y."/>
            <person name="Tsolas J.M."/>
            <person name="Valente V.L."/>
            <person name="Venter E."/>
            <person name="Venter J.C."/>
            <person name="Vicario S."/>
            <person name="Vieira F.G."/>
            <person name="Vilella A.J."/>
            <person name="Villasante A."/>
            <person name="Walenz B."/>
            <person name="Wang J."/>
            <person name="Wasserman M."/>
            <person name="Watts T."/>
            <person name="Wilson D."/>
            <person name="Wilson R.K."/>
            <person name="Wing R.A."/>
            <person name="Wolfner M.F."/>
            <person name="Wong A."/>
            <person name="Wong G.K."/>
            <person name="Wu C.I."/>
            <person name="Wu G."/>
            <person name="Yamamoto D."/>
            <person name="Yang H.P."/>
            <person name="Yang S.P."/>
            <person name="Yorke J.A."/>
            <person name="Yoshida K."/>
            <person name="Zdobnov E."/>
            <person name="Zhang P."/>
            <person name="Zhang Y."/>
            <person name="Zimin A.V."/>
            <person name="Baldwin J."/>
            <person name="Abdouelleil A."/>
            <person name="Abdulkadir J."/>
            <person name="Abebe A."/>
            <person name="Abera B."/>
            <person name="Abreu J."/>
            <person name="Acer S.C."/>
            <person name="Aftuck L."/>
            <person name="Alexander A."/>
            <person name="An P."/>
            <person name="Anderson E."/>
            <person name="Anderson S."/>
            <person name="Arachi H."/>
            <person name="Azer M."/>
            <person name="Bachantsang P."/>
            <person name="Barry A."/>
            <person name="Bayul T."/>
            <person name="Berlin A."/>
            <person name="Bessette D."/>
            <person name="Bloom T."/>
            <person name="Blye J."/>
            <person name="Boguslavskiy L."/>
            <person name="Bonnet C."/>
            <person name="Boukhgalter B."/>
            <person name="Bourzgui I."/>
            <person name="Brown A."/>
            <person name="Cahill P."/>
            <person name="Channer S."/>
            <person name="Cheshatsang Y."/>
            <person name="Chuda L."/>
            <person name="Citroen M."/>
            <person name="Collymore A."/>
            <person name="Cooke P."/>
            <person name="Costello M."/>
            <person name="D'Aco K."/>
            <person name="Daza R."/>
            <person name="De Haan G."/>
            <person name="DeGray S."/>
            <person name="DeMaso C."/>
            <person name="Dhargay N."/>
            <person name="Dooley K."/>
            <person name="Dooley E."/>
            <person name="Doricent M."/>
            <person name="Dorje P."/>
            <person name="Dorjee K."/>
            <person name="Dupes A."/>
            <person name="Elong R."/>
            <person name="Falk J."/>
            <person name="Farina A."/>
            <person name="Faro S."/>
            <person name="Ferguson D."/>
            <person name="Fisher S."/>
            <person name="Foley C.D."/>
            <person name="Franke A."/>
            <person name="Friedrich D."/>
            <person name="Gadbois L."/>
            <person name="Gearin G."/>
            <person name="Gearin C.R."/>
            <person name="Giannoukos G."/>
            <person name="Goode T."/>
            <person name="Graham J."/>
            <person name="Grandbois E."/>
            <person name="Grewal S."/>
            <person name="Gyaltsen K."/>
            <person name="Hafez N."/>
            <person name="Hagos B."/>
            <person name="Hall J."/>
            <person name="Henson C."/>
            <person name="Hollinger A."/>
            <person name="Honan T."/>
            <person name="Huard M.D."/>
            <person name="Hughes L."/>
            <person name="Hurhula B."/>
            <person name="Husby M.E."/>
            <person name="Kamat A."/>
            <person name="Kanga B."/>
            <person name="Kashin S."/>
            <person name="Khazanovich D."/>
            <person name="Kisner P."/>
            <person name="Lance K."/>
            <person name="Lara M."/>
            <person name="Lee W."/>
            <person name="Lennon N."/>
            <person name="Letendre F."/>
            <person name="LeVine R."/>
            <person name="Lipovsky A."/>
            <person name="Liu X."/>
            <person name="Liu J."/>
            <person name="Liu S."/>
            <person name="Lokyitsang T."/>
            <person name="Lokyitsang Y."/>
            <person name="Lubonja R."/>
            <person name="Lui A."/>
            <person name="MacDonald P."/>
            <person name="Magnisalis V."/>
            <person name="Maru K."/>
            <person name="Matthews C."/>
            <person name="McCusker W."/>
            <person name="McDonough S."/>
            <person name="Mehta T."/>
            <person name="Meldrim J."/>
            <person name="Meneus L."/>
            <person name="Mihai O."/>
            <person name="Mihalev A."/>
            <person name="Mihova T."/>
            <person name="Mittelman R."/>
            <person name="Mlenga V."/>
            <person name="Montmayeur A."/>
            <person name="Mulrain L."/>
            <person name="Navidi A."/>
            <person name="Naylor J."/>
            <person name="Negash T."/>
            <person name="Nguyen T."/>
            <person name="Nguyen N."/>
            <person name="Nicol R."/>
            <person name="Norbu C."/>
            <person name="Norbu N."/>
            <person name="Novod N."/>
            <person name="O'Neill B."/>
            <person name="Osman S."/>
            <person name="Markiewicz E."/>
            <person name="Oyono O.L."/>
            <person name="Patti C."/>
            <person name="Phunkhang P."/>
            <person name="Pierre F."/>
            <person name="Priest M."/>
            <person name="Raghuraman S."/>
            <person name="Rege F."/>
            <person name="Reyes R."/>
            <person name="Rise C."/>
            <person name="Rogov P."/>
            <person name="Ross K."/>
            <person name="Ryan E."/>
            <person name="Settipalli S."/>
            <person name="Shea T."/>
            <person name="Sherpa N."/>
            <person name="Shi L."/>
            <person name="Shih D."/>
            <person name="Sparrow T."/>
            <person name="Spaulding J."/>
            <person name="Stalker J."/>
            <person name="Stange-Thomann N."/>
            <person name="Stavropoulos S."/>
            <person name="Stone C."/>
            <person name="Strader C."/>
            <person name="Tesfaye S."/>
            <person name="Thomson T."/>
            <person name="Thoulutsang Y."/>
            <person name="Thoulutsang D."/>
            <person name="Topham K."/>
            <person name="Topping I."/>
            <person name="Tsamla T."/>
            <person name="Vassiliev H."/>
            <person name="Vo A."/>
            <person name="Wangchuk T."/>
            <person name="Wangdi T."/>
            <person name="Weiand M."/>
            <person name="Wilkinson J."/>
            <person name="Wilson A."/>
            <person name="Yadav S."/>
            <person name="Young G."/>
            <person name="Yu Q."/>
            <person name="Zembek L."/>
            <person name="Zhong D."/>
            <person name="Zimmer A."/>
            <person name="Zwirko Z."/>
            <person name="Jaffe D.B."/>
            <person name="Alvarez P."/>
            <person name="Brockman W."/>
            <person name="Butler J."/>
            <person name="Chin C."/>
            <person name="Gnerre S."/>
            <person name="Grabherr M."/>
            <person name="Kleber M."/>
            <person name="Mauceli E."/>
            <person name="MacCallum I."/>
        </authorList>
    </citation>
    <scope>NUCLEOTIDE SEQUENCE [LARGE SCALE GENOMIC DNA]</scope>
    <source>
        <strain evidence="2 3">TSC#14021-0224.01</strain>
    </source>
</reference>
<evidence type="ECO:0000313" key="3">
    <source>
        <dbReference type="Proteomes" id="UP000008711"/>
    </source>
</evidence>
<protein>
    <recommendedName>
        <fullName evidence="4">MARVEL domain-containing protein</fullName>
    </recommendedName>
</protein>
<keyword evidence="3" id="KW-1185">Reference proteome</keyword>
<dbReference type="KEGG" id="der:26526893"/>
<dbReference type="OrthoDB" id="7817933at2759"/>
<evidence type="ECO:0008006" key="4">
    <source>
        <dbReference type="Google" id="ProtNLM"/>
    </source>
</evidence>
<dbReference type="EMBL" id="CH954178">
    <property type="protein sequence ID" value="KQS44278.1"/>
    <property type="molecule type" value="Genomic_DNA"/>
</dbReference>
<evidence type="ECO:0000256" key="1">
    <source>
        <dbReference type="SAM" id="Phobius"/>
    </source>
</evidence>
<feature type="transmembrane region" description="Helical" evidence="1">
    <location>
        <begin position="116"/>
        <end position="143"/>
    </location>
</feature>
<evidence type="ECO:0000313" key="2">
    <source>
        <dbReference type="EMBL" id="KQS44278.1"/>
    </source>
</evidence>
<organism evidence="2 3">
    <name type="scientific">Drosophila erecta</name>
    <name type="common">Fruit fly</name>
    <dbReference type="NCBI Taxonomy" id="7220"/>
    <lineage>
        <taxon>Eukaryota</taxon>
        <taxon>Metazoa</taxon>
        <taxon>Ecdysozoa</taxon>
        <taxon>Arthropoda</taxon>
        <taxon>Hexapoda</taxon>
        <taxon>Insecta</taxon>
        <taxon>Pterygota</taxon>
        <taxon>Neoptera</taxon>
        <taxon>Endopterygota</taxon>
        <taxon>Diptera</taxon>
        <taxon>Brachycera</taxon>
        <taxon>Muscomorpha</taxon>
        <taxon>Ephydroidea</taxon>
        <taxon>Drosophilidae</taxon>
        <taxon>Drosophila</taxon>
        <taxon>Sophophora</taxon>
    </lineage>
</organism>
<gene>
    <name evidence="2" type="primary">Dere\GG27069</name>
    <name evidence="2" type="synonym">GG27069</name>
    <name evidence="2" type="ORF">Dere_GG27069</name>
</gene>
<keyword evidence="1" id="KW-0472">Membrane</keyword>
<keyword evidence="1" id="KW-0812">Transmembrane</keyword>
<dbReference type="AlphaFoldDB" id="A0A0Q5UJS1"/>
<sequence>MWRAEKFCFCMKLRIGCTIIAFLTLFLCAAHLVEFFRLKDPYSPGQTSDWFNLLWGIFHMLASLCLSYSLLLWSPLPIWSYIIIEAVYLISIIIYTSVTCALKTNTYVSFGLTYSILYWIIIICICVITTYFLWIVISCYFLIRQRRQEA</sequence>
<name>A0A0Q5UJS1_DROER</name>
<reference evidence="2 3" key="2">
    <citation type="journal article" date="2008" name="Bioinformatics">
        <title>Assembly reconciliation.</title>
        <authorList>
            <person name="Zimin A.V."/>
            <person name="Smith D.R."/>
            <person name="Sutton G."/>
            <person name="Yorke J.A."/>
        </authorList>
    </citation>
    <scope>NUCLEOTIDE SEQUENCE [LARGE SCALE GENOMIC DNA]</scope>
    <source>
        <strain evidence="2 3">TSC#14021-0224.01</strain>
    </source>
</reference>
<dbReference type="Proteomes" id="UP000008711">
    <property type="component" value="Unassembled WGS sequence"/>
</dbReference>
<accession>A0A0Q5UJS1</accession>
<feature type="transmembrane region" description="Helical" evidence="1">
    <location>
        <begin position="78"/>
        <end position="96"/>
    </location>
</feature>
<feature type="transmembrane region" description="Helical" evidence="1">
    <location>
        <begin position="53"/>
        <end position="71"/>
    </location>
</feature>
<proteinExistence type="predicted"/>